<protein>
    <recommendedName>
        <fullName evidence="3 8">Dihydrofolate reductase</fullName>
        <ecNumber evidence="3 8">1.5.1.3</ecNumber>
    </recommendedName>
</protein>
<evidence type="ECO:0000256" key="5">
    <source>
        <dbReference type="ARBA" id="ARBA00022857"/>
    </source>
</evidence>
<comment type="function">
    <text evidence="7 8">Key enzyme in folate metabolism. Catalyzes an essential reaction for de novo glycine and purine synthesis, and for DNA precursor synthesis.</text>
</comment>
<reference evidence="11" key="1">
    <citation type="submission" date="2020-10" db="EMBL/GenBank/DDBJ databases">
        <authorList>
            <person name="Gilroy R."/>
        </authorList>
    </citation>
    <scope>NUCLEOTIDE SEQUENCE</scope>
    <source>
        <strain evidence="11">C6-149</strain>
    </source>
</reference>
<evidence type="ECO:0000256" key="7">
    <source>
        <dbReference type="ARBA" id="ARBA00025067"/>
    </source>
</evidence>
<dbReference type="PANTHER" id="PTHR48069">
    <property type="entry name" value="DIHYDROFOLATE REDUCTASE"/>
    <property type="match status" value="1"/>
</dbReference>
<sequence length="163" mass="19004">MLSMIWAEDENGLIGKNGSIPWHLPADMHYFKQTTINHTVIMGKNTYLSLGKPLVDRKNIVLSHSLQVNNDNVCVFDDLDLLKQYINKQNNEIFVIGGAHLYQQFLPIAQRLYITKIHNKFDGDTYAPKFNLDEWILVKKEEHSADQKNNYSYDFTVFDRILK</sequence>
<comment type="catalytic activity">
    <reaction evidence="8">
        <text>(6S)-5,6,7,8-tetrahydrofolate + NADP(+) = 7,8-dihydrofolate + NADPH + H(+)</text>
        <dbReference type="Rhea" id="RHEA:15009"/>
        <dbReference type="ChEBI" id="CHEBI:15378"/>
        <dbReference type="ChEBI" id="CHEBI:57451"/>
        <dbReference type="ChEBI" id="CHEBI:57453"/>
        <dbReference type="ChEBI" id="CHEBI:57783"/>
        <dbReference type="ChEBI" id="CHEBI:58349"/>
        <dbReference type="EC" id="1.5.1.3"/>
    </reaction>
</comment>
<feature type="domain" description="DHFR" evidence="10">
    <location>
        <begin position="1"/>
        <end position="160"/>
    </location>
</feature>
<dbReference type="PROSITE" id="PS00075">
    <property type="entry name" value="DHFR_1"/>
    <property type="match status" value="1"/>
</dbReference>
<dbReference type="InterPro" id="IPR017925">
    <property type="entry name" value="DHFR_CS"/>
</dbReference>
<keyword evidence="4 8" id="KW-0554">One-carbon metabolism</keyword>
<proteinExistence type="inferred from homology"/>
<evidence type="ECO:0000313" key="12">
    <source>
        <dbReference type="Proteomes" id="UP000823614"/>
    </source>
</evidence>
<dbReference type="CDD" id="cd00209">
    <property type="entry name" value="DHFR"/>
    <property type="match status" value="1"/>
</dbReference>
<evidence type="ECO:0000256" key="3">
    <source>
        <dbReference type="ARBA" id="ARBA00012856"/>
    </source>
</evidence>
<dbReference type="GO" id="GO:0004146">
    <property type="term" value="F:dihydrofolate reductase activity"/>
    <property type="evidence" value="ECO:0007669"/>
    <property type="project" value="UniProtKB-EC"/>
</dbReference>
<dbReference type="Pfam" id="PF00186">
    <property type="entry name" value="DHFR_1"/>
    <property type="match status" value="1"/>
</dbReference>
<reference evidence="11" key="2">
    <citation type="journal article" date="2021" name="PeerJ">
        <title>Extensive microbial diversity within the chicken gut microbiome revealed by metagenomics and culture.</title>
        <authorList>
            <person name="Gilroy R."/>
            <person name="Ravi A."/>
            <person name="Getino M."/>
            <person name="Pursley I."/>
            <person name="Horton D.L."/>
            <person name="Alikhan N.F."/>
            <person name="Baker D."/>
            <person name="Gharbi K."/>
            <person name="Hall N."/>
            <person name="Watson M."/>
            <person name="Adriaenssens E.M."/>
            <person name="Foster-Nyarko E."/>
            <person name="Jarju S."/>
            <person name="Secka A."/>
            <person name="Antonio M."/>
            <person name="Oren A."/>
            <person name="Chaudhuri R.R."/>
            <person name="La Ragione R."/>
            <person name="Hildebrand F."/>
            <person name="Pallen M.J."/>
        </authorList>
    </citation>
    <scope>NUCLEOTIDE SEQUENCE</scope>
    <source>
        <strain evidence="11">C6-149</strain>
    </source>
</reference>
<evidence type="ECO:0000259" key="10">
    <source>
        <dbReference type="PROSITE" id="PS51330"/>
    </source>
</evidence>
<keyword evidence="5 8" id="KW-0521">NADP</keyword>
<dbReference type="GO" id="GO:0070401">
    <property type="term" value="F:NADP+ binding"/>
    <property type="evidence" value="ECO:0007669"/>
    <property type="project" value="UniProtKB-ARBA"/>
</dbReference>
<dbReference type="InterPro" id="IPR012259">
    <property type="entry name" value="DHFR"/>
</dbReference>
<dbReference type="InterPro" id="IPR001796">
    <property type="entry name" value="DHFR_dom"/>
</dbReference>
<dbReference type="SUPFAM" id="SSF53597">
    <property type="entry name" value="Dihydrofolate reductase-like"/>
    <property type="match status" value="1"/>
</dbReference>
<dbReference type="PIRSF" id="PIRSF000194">
    <property type="entry name" value="DHFR"/>
    <property type="match status" value="1"/>
</dbReference>
<evidence type="ECO:0000256" key="9">
    <source>
        <dbReference type="RuleBase" id="RU004474"/>
    </source>
</evidence>
<dbReference type="Gene3D" id="3.40.430.10">
    <property type="entry name" value="Dihydrofolate Reductase, subunit A"/>
    <property type="match status" value="1"/>
</dbReference>
<evidence type="ECO:0000256" key="1">
    <source>
        <dbReference type="ARBA" id="ARBA00004903"/>
    </source>
</evidence>
<comment type="caution">
    <text evidence="11">The sequence shown here is derived from an EMBL/GenBank/DDBJ whole genome shotgun (WGS) entry which is preliminary data.</text>
</comment>
<dbReference type="GO" id="GO:0006730">
    <property type="term" value="P:one-carbon metabolic process"/>
    <property type="evidence" value="ECO:0007669"/>
    <property type="project" value="UniProtKB-KW"/>
</dbReference>
<gene>
    <name evidence="11" type="ORF">IAA89_06750</name>
</gene>
<dbReference type="Proteomes" id="UP000823614">
    <property type="component" value="Unassembled WGS sequence"/>
</dbReference>
<dbReference type="AlphaFoldDB" id="A0A9D9E8D3"/>
<keyword evidence="6 8" id="KW-0560">Oxidoreductase</keyword>
<name>A0A9D9E8D3_9LACO</name>
<dbReference type="GO" id="GO:0046452">
    <property type="term" value="P:dihydrofolate metabolic process"/>
    <property type="evidence" value="ECO:0007669"/>
    <property type="project" value="TreeGrafter"/>
</dbReference>
<dbReference type="EC" id="1.5.1.3" evidence="3 8"/>
<organism evidence="11 12">
    <name type="scientific">Candidatus Gallilactobacillus intestinavium</name>
    <dbReference type="NCBI Taxonomy" id="2840838"/>
    <lineage>
        <taxon>Bacteria</taxon>
        <taxon>Bacillati</taxon>
        <taxon>Bacillota</taxon>
        <taxon>Bacilli</taxon>
        <taxon>Lactobacillales</taxon>
        <taxon>Lactobacillaceae</taxon>
        <taxon>Lactobacillaceae incertae sedis</taxon>
        <taxon>Candidatus Gallilactobacillus</taxon>
    </lineage>
</organism>
<dbReference type="FunFam" id="3.40.430.10:FF:000001">
    <property type="entry name" value="Dihydrofolate reductase"/>
    <property type="match status" value="1"/>
</dbReference>
<dbReference type="GO" id="GO:0046655">
    <property type="term" value="P:folic acid metabolic process"/>
    <property type="evidence" value="ECO:0007669"/>
    <property type="project" value="TreeGrafter"/>
</dbReference>
<comment type="similarity">
    <text evidence="2 8 9">Belongs to the dihydrofolate reductase family.</text>
</comment>
<evidence type="ECO:0000256" key="8">
    <source>
        <dbReference type="PIRNR" id="PIRNR000194"/>
    </source>
</evidence>
<dbReference type="PANTHER" id="PTHR48069:SF3">
    <property type="entry name" value="DIHYDROFOLATE REDUCTASE"/>
    <property type="match status" value="1"/>
</dbReference>
<evidence type="ECO:0000313" key="11">
    <source>
        <dbReference type="EMBL" id="MBO8442105.1"/>
    </source>
</evidence>
<evidence type="ECO:0000256" key="6">
    <source>
        <dbReference type="ARBA" id="ARBA00023002"/>
    </source>
</evidence>
<dbReference type="GO" id="GO:0046654">
    <property type="term" value="P:tetrahydrofolate biosynthetic process"/>
    <property type="evidence" value="ECO:0007669"/>
    <property type="project" value="InterPro"/>
</dbReference>
<dbReference type="PRINTS" id="PR00070">
    <property type="entry name" value="DHFR"/>
</dbReference>
<comment type="pathway">
    <text evidence="1 8">Cofactor biosynthesis; tetrahydrofolate biosynthesis; 5,6,7,8-tetrahydrofolate from 7,8-dihydrofolate: step 1/1.</text>
</comment>
<evidence type="ECO:0000256" key="2">
    <source>
        <dbReference type="ARBA" id="ARBA00009539"/>
    </source>
</evidence>
<dbReference type="EMBL" id="JADIMP010000105">
    <property type="protein sequence ID" value="MBO8442105.1"/>
    <property type="molecule type" value="Genomic_DNA"/>
</dbReference>
<evidence type="ECO:0000256" key="4">
    <source>
        <dbReference type="ARBA" id="ARBA00022563"/>
    </source>
</evidence>
<dbReference type="GO" id="GO:0005829">
    <property type="term" value="C:cytosol"/>
    <property type="evidence" value="ECO:0007669"/>
    <property type="project" value="TreeGrafter"/>
</dbReference>
<dbReference type="InterPro" id="IPR024072">
    <property type="entry name" value="DHFR-like_dom_sf"/>
</dbReference>
<accession>A0A9D9E8D3</accession>
<dbReference type="PROSITE" id="PS51330">
    <property type="entry name" value="DHFR_2"/>
    <property type="match status" value="1"/>
</dbReference>